<evidence type="ECO:0000313" key="8">
    <source>
        <dbReference type="Proteomes" id="UP000008144"/>
    </source>
</evidence>
<feature type="transmembrane region" description="Helical" evidence="5">
    <location>
        <begin position="21"/>
        <end position="39"/>
    </location>
</feature>
<evidence type="ECO:0000256" key="3">
    <source>
        <dbReference type="ARBA" id="ARBA00022989"/>
    </source>
</evidence>
<protein>
    <submittedName>
        <fullName evidence="7">Uncharacterized LOC100180325</fullName>
    </submittedName>
</protein>
<feature type="transmembrane region" description="Helical" evidence="5">
    <location>
        <begin position="140"/>
        <end position="164"/>
    </location>
</feature>
<dbReference type="Ensembl" id="ENSCINT00000028738.2">
    <property type="protein sequence ID" value="ENSCINP00000028492.2"/>
    <property type="gene ID" value="ENSCING00000016443.2"/>
</dbReference>
<name>A0A1W2WPE0_CIOIN</name>
<dbReference type="InParanoid" id="A0A1W2WPE0"/>
<dbReference type="AlphaFoldDB" id="A0A1W2WPE0"/>
<dbReference type="GO" id="GO:0016020">
    <property type="term" value="C:membrane"/>
    <property type="evidence" value="ECO:0000318"/>
    <property type="project" value="GO_Central"/>
</dbReference>
<reference evidence="7" key="3">
    <citation type="submission" date="2025-09" db="UniProtKB">
        <authorList>
            <consortium name="Ensembl"/>
        </authorList>
    </citation>
    <scope>IDENTIFICATION</scope>
</reference>
<evidence type="ECO:0000313" key="7">
    <source>
        <dbReference type="Ensembl" id="ENSCINP00000028492.2"/>
    </source>
</evidence>
<keyword evidence="3 5" id="KW-1133">Transmembrane helix</keyword>
<dbReference type="KEGG" id="cin:100180325"/>
<evidence type="ECO:0000256" key="2">
    <source>
        <dbReference type="ARBA" id="ARBA00022692"/>
    </source>
</evidence>
<dbReference type="InterPro" id="IPR008253">
    <property type="entry name" value="Marvel"/>
</dbReference>
<sequence>MSTFEALCGFDFNFVSSTSGMLRMFALATSGGVFGIISSNKARYSGNSSAYAESAVTELMLWVSVTTWVFTLISFLVQCYGKQFLNKTAEIVMHSTFALAYLTSTILWAVYLTWGSSAYGSPTSYYPSFQVGRVFQNGDHAFIVVLAAASTSTYVTQAIMSMIAKCHV</sequence>
<dbReference type="Pfam" id="PF01284">
    <property type="entry name" value="MARVEL"/>
    <property type="match status" value="1"/>
</dbReference>
<reference evidence="8" key="1">
    <citation type="journal article" date="2002" name="Science">
        <title>The draft genome of Ciona intestinalis: insights into chordate and vertebrate origins.</title>
        <authorList>
            <person name="Dehal P."/>
            <person name="Satou Y."/>
            <person name="Campbell R.K."/>
            <person name="Chapman J."/>
            <person name="Degnan B."/>
            <person name="De Tomaso A."/>
            <person name="Davidson B."/>
            <person name="Di Gregorio A."/>
            <person name="Gelpke M."/>
            <person name="Goodstein D.M."/>
            <person name="Harafuji N."/>
            <person name="Hastings K.E."/>
            <person name="Ho I."/>
            <person name="Hotta K."/>
            <person name="Huang W."/>
            <person name="Kawashima T."/>
            <person name="Lemaire P."/>
            <person name="Martinez D."/>
            <person name="Meinertzhagen I.A."/>
            <person name="Necula S."/>
            <person name="Nonaka M."/>
            <person name="Putnam N."/>
            <person name="Rash S."/>
            <person name="Saiga H."/>
            <person name="Satake M."/>
            <person name="Terry A."/>
            <person name="Yamada L."/>
            <person name="Wang H.G."/>
            <person name="Awazu S."/>
            <person name="Azumi K."/>
            <person name="Boore J."/>
            <person name="Branno M."/>
            <person name="Chin-Bow S."/>
            <person name="DeSantis R."/>
            <person name="Doyle S."/>
            <person name="Francino P."/>
            <person name="Keys D.N."/>
            <person name="Haga S."/>
            <person name="Hayashi H."/>
            <person name="Hino K."/>
            <person name="Imai K.S."/>
            <person name="Inaba K."/>
            <person name="Kano S."/>
            <person name="Kobayashi K."/>
            <person name="Kobayashi M."/>
            <person name="Lee B.I."/>
            <person name="Makabe K.W."/>
            <person name="Manohar C."/>
            <person name="Matassi G."/>
            <person name="Medina M."/>
            <person name="Mochizuki Y."/>
            <person name="Mount S."/>
            <person name="Morishita T."/>
            <person name="Miura S."/>
            <person name="Nakayama A."/>
            <person name="Nishizaka S."/>
            <person name="Nomoto H."/>
            <person name="Ohta F."/>
            <person name="Oishi K."/>
            <person name="Rigoutsos I."/>
            <person name="Sano M."/>
            <person name="Sasaki A."/>
            <person name="Sasakura Y."/>
            <person name="Shoguchi E."/>
            <person name="Shin-i T."/>
            <person name="Spagnuolo A."/>
            <person name="Stainier D."/>
            <person name="Suzuki M.M."/>
            <person name="Tassy O."/>
            <person name="Takatori N."/>
            <person name="Tokuoka M."/>
            <person name="Yagi K."/>
            <person name="Yoshizaki F."/>
            <person name="Wada S."/>
            <person name="Zhang C."/>
            <person name="Hyatt P.D."/>
            <person name="Larimer F."/>
            <person name="Detter C."/>
            <person name="Doggett N."/>
            <person name="Glavina T."/>
            <person name="Hawkins T."/>
            <person name="Richardson P."/>
            <person name="Lucas S."/>
            <person name="Kohara Y."/>
            <person name="Levine M."/>
            <person name="Satoh N."/>
            <person name="Rokhsar D.S."/>
        </authorList>
    </citation>
    <scope>NUCLEOTIDE SEQUENCE [LARGE SCALE GENOMIC DNA]</scope>
</reference>
<feature type="transmembrane region" description="Helical" evidence="5">
    <location>
        <begin position="59"/>
        <end position="77"/>
    </location>
</feature>
<dbReference type="GeneID" id="100180325"/>
<evidence type="ECO:0000259" key="6">
    <source>
        <dbReference type="Pfam" id="PF01284"/>
    </source>
</evidence>
<evidence type="ECO:0000256" key="1">
    <source>
        <dbReference type="ARBA" id="ARBA00004141"/>
    </source>
</evidence>
<dbReference type="Proteomes" id="UP000008144">
    <property type="component" value="Unassembled WGS sequence"/>
</dbReference>
<proteinExistence type="predicted"/>
<organism evidence="7 8">
    <name type="scientific">Ciona intestinalis</name>
    <name type="common">Transparent sea squirt</name>
    <name type="synonym">Ascidia intestinalis</name>
    <dbReference type="NCBI Taxonomy" id="7719"/>
    <lineage>
        <taxon>Eukaryota</taxon>
        <taxon>Metazoa</taxon>
        <taxon>Chordata</taxon>
        <taxon>Tunicata</taxon>
        <taxon>Ascidiacea</taxon>
        <taxon>Phlebobranchia</taxon>
        <taxon>Cionidae</taxon>
        <taxon>Ciona</taxon>
    </lineage>
</organism>
<keyword evidence="4 5" id="KW-0472">Membrane</keyword>
<comment type="subcellular location">
    <subcellularLocation>
        <location evidence="1">Membrane</location>
        <topology evidence="1">Multi-pass membrane protein</topology>
    </subcellularLocation>
</comment>
<feature type="transmembrane region" description="Helical" evidence="5">
    <location>
        <begin position="98"/>
        <end position="120"/>
    </location>
</feature>
<dbReference type="RefSeq" id="XP_009861151.1">
    <property type="nucleotide sequence ID" value="XM_009862849.3"/>
</dbReference>
<evidence type="ECO:0000256" key="5">
    <source>
        <dbReference type="SAM" id="Phobius"/>
    </source>
</evidence>
<dbReference type="GeneTree" id="ENSGT00390000010927"/>
<keyword evidence="8" id="KW-1185">Reference proteome</keyword>
<evidence type="ECO:0000256" key="4">
    <source>
        <dbReference type="ARBA" id="ARBA00023136"/>
    </source>
</evidence>
<accession>A0A1W2WPE0</accession>
<feature type="domain" description="MARVEL" evidence="6">
    <location>
        <begin position="16"/>
        <end position="135"/>
    </location>
</feature>
<gene>
    <name evidence="7" type="primary">LOC100180325</name>
</gene>
<accession>F7BC26</accession>
<reference evidence="7" key="2">
    <citation type="submission" date="2025-08" db="UniProtKB">
        <authorList>
            <consortium name="Ensembl"/>
        </authorList>
    </citation>
    <scope>IDENTIFICATION</scope>
</reference>
<keyword evidence="2 5" id="KW-0812">Transmembrane</keyword>